<sequence length="464" mass="52197">MKNYLEKCFIAISILVIIVFQTACKKQDDFLNAKPNDALAVISTLEDCLTLLSADALINLNDPTLGEISTDDLYLTPARWAGLTTFNVPQEQNAYIWAKNIAEPGAVIRSWSLPYSQVYSANVVLDALPNIKYPSSQQKLYNQIKGSALFYRSIAFYNLLQNFSLPYNPINASSTPGIVLRLTSDINVKVTRSTEQVCYEEVIEDLKESLKLLPMKATYLTQPSQTAVNGLLSRIYLSMGDYANALVYADACLKLNNALTDFNTLQPTTYNLSSTYLNEDIYHTCFDGAISLAINFRGNADTTLYKLYTSNDLRKTVFFIIKSALPVFRGTYDFNGYTYSGIATDEIYLNRAECYARTGNTSAAMTDLNILLIKRWKAGTFIPFSASSSTDALSQILLERRKELIFRGLRWSDLRRLNQEQNLAVTLTRTMNGVTYLLPPNDARYAMPLPEDEIQLDGLQQNQR</sequence>
<evidence type="ECO:0000256" key="3">
    <source>
        <dbReference type="ARBA" id="ARBA00022729"/>
    </source>
</evidence>
<dbReference type="InterPro" id="IPR033985">
    <property type="entry name" value="SusD-like_N"/>
</dbReference>
<evidence type="ECO:0000313" key="8">
    <source>
        <dbReference type="EMBL" id="WCT13460.1"/>
    </source>
</evidence>
<organism evidence="8 9">
    <name type="scientific">Mucilaginibacter jinjuensis</name>
    <dbReference type="NCBI Taxonomy" id="1176721"/>
    <lineage>
        <taxon>Bacteria</taxon>
        <taxon>Pseudomonadati</taxon>
        <taxon>Bacteroidota</taxon>
        <taxon>Sphingobacteriia</taxon>
        <taxon>Sphingobacteriales</taxon>
        <taxon>Sphingobacteriaceae</taxon>
        <taxon>Mucilaginibacter</taxon>
    </lineage>
</organism>
<dbReference type="RefSeq" id="WP_273631751.1">
    <property type="nucleotide sequence ID" value="NZ_CP117167.1"/>
</dbReference>
<evidence type="ECO:0000259" key="7">
    <source>
        <dbReference type="Pfam" id="PF14322"/>
    </source>
</evidence>
<dbReference type="Pfam" id="PF07980">
    <property type="entry name" value="SusD_RagB"/>
    <property type="match status" value="1"/>
</dbReference>
<evidence type="ECO:0000256" key="2">
    <source>
        <dbReference type="ARBA" id="ARBA00006275"/>
    </source>
</evidence>
<gene>
    <name evidence="8" type="ORF">PQO05_05870</name>
</gene>
<keyword evidence="9" id="KW-1185">Reference proteome</keyword>
<feature type="domain" description="SusD-like N-terminal" evidence="7">
    <location>
        <begin position="99"/>
        <end position="237"/>
    </location>
</feature>
<protein>
    <submittedName>
        <fullName evidence="8">RagB/SusD family nutrient uptake outer membrane protein</fullName>
    </submittedName>
</protein>
<feature type="domain" description="RagB/SusD" evidence="6">
    <location>
        <begin position="346"/>
        <end position="462"/>
    </location>
</feature>
<keyword evidence="4" id="KW-0472">Membrane</keyword>
<dbReference type="Proteomes" id="UP001216139">
    <property type="component" value="Chromosome"/>
</dbReference>
<evidence type="ECO:0000313" key="9">
    <source>
        <dbReference type="Proteomes" id="UP001216139"/>
    </source>
</evidence>
<dbReference type="EMBL" id="CP117167">
    <property type="protein sequence ID" value="WCT13460.1"/>
    <property type="molecule type" value="Genomic_DNA"/>
</dbReference>
<name>A0ABY7TAC5_9SPHI</name>
<accession>A0ABY7TAC5</accession>
<keyword evidence="5" id="KW-0998">Cell outer membrane</keyword>
<dbReference type="Gene3D" id="1.25.40.390">
    <property type="match status" value="1"/>
</dbReference>
<dbReference type="SUPFAM" id="SSF48452">
    <property type="entry name" value="TPR-like"/>
    <property type="match status" value="1"/>
</dbReference>
<dbReference type="InterPro" id="IPR012944">
    <property type="entry name" value="SusD_RagB_dom"/>
</dbReference>
<evidence type="ECO:0000256" key="4">
    <source>
        <dbReference type="ARBA" id="ARBA00023136"/>
    </source>
</evidence>
<dbReference type="InterPro" id="IPR011990">
    <property type="entry name" value="TPR-like_helical_dom_sf"/>
</dbReference>
<proteinExistence type="inferred from homology"/>
<comment type="subcellular location">
    <subcellularLocation>
        <location evidence="1">Cell outer membrane</location>
    </subcellularLocation>
</comment>
<evidence type="ECO:0000256" key="1">
    <source>
        <dbReference type="ARBA" id="ARBA00004442"/>
    </source>
</evidence>
<keyword evidence="3" id="KW-0732">Signal</keyword>
<evidence type="ECO:0000259" key="6">
    <source>
        <dbReference type="Pfam" id="PF07980"/>
    </source>
</evidence>
<reference evidence="8 9" key="1">
    <citation type="submission" date="2023-02" db="EMBL/GenBank/DDBJ databases">
        <title>Genome sequence of Mucilaginibacter jinjuensis strain KACC 16571.</title>
        <authorList>
            <person name="Kim S."/>
            <person name="Heo J."/>
            <person name="Kwon S.-W."/>
        </authorList>
    </citation>
    <scope>NUCLEOTIDE SEQUENCE [LARGE SCALE GENOMIC DNA]</scope>
    <source>
        <strain evidence="8 9">KACC 16571</strain>
    </source>
</reference>
<dbReference type="Pfam" id="PF14322">
    <property type="entry name" value="SusD-like_3"/>
    <property type="match status" value="1"/>
</dbReference>
<comment type="similarity">
    <text evidence="2">Belongs to the SusD family.</text>
</comment>
<evidence type="ECO:0000256" key="5">
    <source>
        <dbReference type="ARBA" id="ARBA00023237"/>
    </source>
</evidence>